<gene>
    <name evidence="3" type="ORF">ANCCAN_14372</name>
</gene>
<organism evidence="3 4">
    <name type="scientific">Ancylostoma caninum</name>
    <name type="common">Dog hookworm</name>
    <dbReference type="NCBI Taxonomy" id="29170"/>
    <lineage>
        <taxon>Eukaryota</taxon>
        <taxon>Metazoa</taxon>
        <taxon>Ecdysozoa</taxon>
        <taxon>Nematoda</taxon>
        <taxon>Chromadorea</taxon>
        <taxon>Rhabditida</taxon>
        <taxon>Rhabditina</taxon>
        <taxon>Rhabditomorpha</taxon>
        <taxon>Strongyloidea</taxon>
        <taxon>Ancylostomatidae</taxon>
        <taxon>Ancylostomatinae</taxon>
        <taxon>Ancylostoma</taxon>
    </lineage>
</organism>
<dbReference type="Proteomes" id="UP000252519">
    <property type="component" value="Unassembled WGS sequence"/>
</dbReference>
<reference evidence="3 4" key="1">
    <citation type="submission" date="2014-10" db="EMBL/GenBank/DDBJ databases">
        <title>Draft genome of the hookworm Ancylostoma caninum.</title>
        <authorList>
            <person name="Mitreva M."/>
        </authorList>
    </citation>
    <scope>NUCLEOTIDE SEQUENCE [LARGE SCALE GENOMIC DNA]</scope>
    <source>
        <strain evidence="3 4">Baltimore</strain>
    </source>
</reference>
<proteinExistence type="predicted"/>
<feature type="region of interest" description="Disordered" evidence="1">
    <location>
        <begin position="1"/>
        <end position="20"/>
    </location>
</feature>
<keyword evidence="2" id="KW-1133">Transmembrane helix</keyword>
<evidence type="ECO:0000313" key="3">
    <source>
        <dbReference type="EMBL" id="RCN39712.1"/>
    </source>
</evidence>
<dbReference type="OrthoDB" id="5854411at2759"/>
<keyword evidence="2" id="KW-0812">Transmembrane</keyword>
<sequence>MLDKNQKTDTNSEFVPPGMGGTDYLAKQDSAALYPLSEAEFSHRCANRTAQQYSNSGHLPYCPSPSDSDENVYCCQFFTFGGDTFPSCCRFPIYTGLVYALVISAVLLFLLMLFLYCWFWPSSLLNVRRRNPQRRPNGFSKVNDSSL</sequence>
<evidence type="ECO:0000256" key="1">
    <source>
        <dbReference type="SAM" id="MobiDB-lite"/>
    </source>
</evidence>
<evidence type="ECO:0000256" key="2">
    <source>
        <dbReference type="SAM" id="Phobius"/>
    </source>
</evidence>
<comment type="caution">
    <text evidence="3">The sequence shown here is derived from an EMBL/GenBank/DDBJ whole genome shotgun (WGS) entry which is preliminary data.</text>
</comment>
<name>A0A368G5S9_ANCCA</name>
<dbReference type="AlphaFoldDB" id="A0A368G5S9"/>
<keyword evidence="2" id="KW-0472">Membrane</keyword>
<protein>
    <submittedName>
        <fullName evidence="3">Uncharacterized protein</fullName>
    </submittedName>
</protein>
<dbReference type="EMBL" id="JOJR01000324">
    <property type="protein sequence ID" value="RCN39712.1"/>
    <property type="molecule type" value="Genomic_DNA"/>
</dbReference>
<evidence type="ECO:0000313" key="4">
    <source>
        <dbReference type="Proteomes" id="UP000252519"/>
    </source>
</evidence>
<feature type="transmembrane region" description="Helical" evidence="2">
    <location>
        <begin position="97"/>
        <end position="120"/>
    </location>
</feature>
<accession>A0A368G5S9</accession>
<keyword evidence="4" id="KW-1185">Reference proteome</keyword>